<dbReference type="AlphaFoldDB" id="A0A5B0H3Z7"/>
<reference evidence="1 2" key="1">
    <citation type="submission" date="2019-08" db="EMBL/GenBank/DDBJ databases">
        <title>Paraburkholderia sp. DCY113.</title>
        <authorList>
            <person name="Kang J."/>
        </authorList>
    </citation>
    <scope>NUCLEOTIDE SEQUENCE [LARGE SCALE GENOMIC DNA]</scope>
    <source>
        <strain evidence="1 2">DCY113</strain>
    </source>
</reference>
<gene>
    <name evidence="1" type="ORF">FVF58_21285</name>
</gene>
<protein>
    <submittedName>
        <fullName evidence="1">Uncharacterized protein</fullName>
    </submittedName>
</protein>
<dbReference type="Proteomes" id="UP000325273">
    <property type="component" value="Unassembled WGS sequence"/>
</dbReference>
<evidence type="ECO:0000313" key="2">
    <source>
        <dbReference type="Proteomes" id="UP000325273"/>
    </source>
</evidence>
<name>A0A5B0H3Z7_9BURK</name>
<evidence type="ECO:0000313" key="1">
    <source>
        <dbReference type="EMBL" id="KAA1009812.1"/>
    </source>
</evidence>
<accession>A0A5B0H3Z7</accession>
<dbReference type="RefSeq" id="WP_149671816.1">
    <property type="nucleotide sequence ID" value="NZ_VTUZ01000013.1"/>
</dbReference>
<proteinExistence type="predicted"/>
<sequence>MESSIVAPLRVCACGRTLSDGDWINSTRIDPSLEPGREIRFRDIVVAQRLSFPPNMRYQPDIVYQLSGYWMLASSAVNRAWIVAGDRRITDGGISMARRSACGHKVFSRRQSADEYGCATSHLNIFGLKLCSIGQEEGTWLA</sequence>
<dbReference type="EMBL" id="VTUZ01000013">
    <property type="protein sequence ID" value="KAA1009812.1"/>
    <property type="molecule type" value="Genomic_DNA"/>
</dbReference>
<organism evidence="1 2">
    <name type="scientific">Paraburkholderia panacisoli</name>
    <dbReference type="NCBI Taxonomy" id="2603818"/>
    <lineage>
        <taxon>Bacteria</taxon>
        <taxon>Pseudomonadati</taxon>
        <taxon>Pseudomonadota</taxon>
        <taxon>Betaproteobacteria</taxon>
        <taxon>Burkholderiales</taxon>
        <taxon>Burkholderiaceae</taxon>
        <taxon>Paraburkholderia</taxon>
    </lineage>
</organism>
<comment type="caution">
    <text evidence="1">The sequence shown here is derived from an EMBL/GenBank/DDBJ whole genome shotgun (WGS) entry which is preliminary data.</text>
</comment>
<keyword evidence="2" id="KW-1185">Reference proteome</keyword>